<dbReference type="EMBL" id="FQXS01000003">
    <property type="protein sequence ID" value="SHH50384.1"/>
    <property type="molecule type" value="Genomic_DNA"/>
</dbReference>
<dbReference type="PANTHER" id="PTHR38462">
    <property type="entry name" value="EXONUCLEASE-LIKE PROTEIN"/>
    <property type="match status" value="1"/>
</dbReference>
<reference evidence="2 3" key="1">
    <citation type="submission" date="2016-11" db="EMBL/GenBank/DDBJ databases">
        <authorList>
            <person name="Jaros S."/>
            <person name="Januszkiewicz K."/>
            <person name="Wedrychowicz H."/>
        </authorList>
    </citation>
    <scope>NUCLEOTIDE SEQUENCE [LARGE SCALE GENOMIC DNA]</scope>
    <source>
        <strain evidence="2 3">DSM 9705</strain>
    </source>
</reference>
<evidence type="ECO:0000313" key="3">
    <source>
        <dbReference type="Proteomes" id="UP000184139"/>
    </source>
</evidence>
<dbReference type="AlphaFoldDB" id="A0A1M5TI49"/>
<dbReference type="RefSeq" id="WP_073373472.1">
    <property type="nucleotide sequence ID" value="NZ_FQXS01000003.1"/>
</dbReference>
<name>A0A1M5TI49_9BACT</name>
<dbReference type="InterPro" id="IPR036397">
    <property type="entry name" value="RNaseH_sf"/>
</dbReference>
<evidence type="ECO:0000259" key="1">
    <source>
        <dbReference type="Pfam" id="PF13482"/>
    </source>
</evidence>
<organism evidence="2 3">
    <name type="scientific">Desulfofustis glycolicus DSM 9705</name>
    <dbReference type="NCBI Taxonomy" id="1121409"/>
    <lineage>
        <taxon>Bacteria</taxon>
        <taxon>Pseudomonadati</taxon>
        <taxon>Thermodesulfobacteriota</taxon>
        <taxon>Desulfobulbia</taxon>
        <taxon>Desulfobulbales</taxon>
        <taxon>Desulfocapsaceae</taxon>
        <taxon>Desulfofustis</taxon>
    </lineage>
</organism>
<keyword evidence="3" id="KW-1185">Reference proteome</keyword>
<dbReference type="PANTHER" id="PTHR38462:SF1">
    <property type="entry name" value="YPRB RIBONUCLEASE H-LIKE DOMAIN-CONTAINING PROTEIN"/>
    <property type="match status" value="1"/>
</dbReference>
<accession>A0A1M5TI49</accession>
<dbReference type="SUPFAM" id="SSF53098">
    <property type="entry name" value="Ribonuclease H-like"/>
    <property type="match status" value="1"/>
</dbReference>
<dbReference type="Gene3D" id="3.30.420.10">
    <property type="entry name" value="Ribonuclease H-like superfamily/Ribonuclease H"/>
    <property type="match status" value="1"/>
</dbReference>
<dbReference type="STRING" id="1121409.SAMN02745124_00732"/>
<dbReference type="Proteomes" id="UP000184139">
    <property type="component" value="Unassembled WGS sequence"/>
</dbReference>
<dbReference type="InterPro" id="IPR038720">
    <property type="entry name" value="YprB_RNase_H-like_dom"/>
</dbReference>
<dbReference type="OrthoDB" id="9790530at2"/>
<protein>
    <recommendedName>
        <fullName evidence="1">YprB ribonuclease H-like domain-containing protein</fullName>
    </recommendedName>
</protein>
<dbReference type="Pfam" id="PF13482">
    <property type="entry name" value="RNase_H_2"/>
    <property type="match status" value="1"/>
</dbReference>
<feature type="domain" description="YprB ribonuclease H-like" evidence="1">
    <location>
        <begin position="85"/>
        <end position="233"/>
    </location>
</feature>
<dbReference type="InterPro" id="IPR012337">
    <property type="entry name" value="RNaseH-like_sf"/>
</dbReference>
<proteinExistence type="predicted"/>
<sequence>MLTRTFCHIEGIGHATERSLWDRGIRSWDELLSVSTLVPRVGAGIITQTLTASFAALAADPLFFTSRLAGGEVWRIFPHFRSRCAYLDIETTGLSETCDITTIALYDGETVRTYINGRNLDEFPADLDRYAVLVTYNGRCFDIPMIERYFRIKVSQAQIDLRYILARLGCRGGLKGCERQLGINRGALDGVDGAFAVTLWREYERYDNQAALETLLAYNIEDTVNLERLMVEVYNRFVEMTPFPEEGRLPFPPSPLIPYQPDLHIMDRLRRRYR</sequence>
<dbReference type="GO" id="GO:0003676">
    <property type="term" value="F:nucleic acid binding"/>
    <property type="evidence" value="ECO:0007669"/>
    <property type="project" value="InterPro"/>
</dbReference>
<evidence type="ECO:0000313" key="2">
    <source>
        <dbReference type="EMBL" id="SHH50384.1"/>
    </source>
</evidence>
<gene>
    <name evidence="2" type="ORF">SAMN02745124_00732</name>
</gene>